<evidence type="ECO:0000313" key="2">
    <source>
        <dbReference type="EMBL" id="MBI4251278.1"/>
    </source>
</evidence>
<sequence>MSEPSVLLLAVVGAHLSGQPLNGELTRLGARLLRGCRTAPCYRIFALPGGPPFKPGLLRVGKGEGAAIEVEVWEVPLAAFGAFMMGVKPPLAIGTLLIEDGSEVKGFVCEPCGIEGAEDITRFGGWRAYVQSKQT</sequence>
<comment type="caution">
    <text evidence="2">The sequence shown here is derived from an EMBL/GenBank/DDBJ whole genome shotgun (WGS) entry which is preliminary data.</text>
</comment>
<evidence type="ECO:0000259" key="1">
    <source>
        <dbReference type="Pfam" id="PF21986"/>
    </source>
</evidence>
<dbReference type="InterPro" id="IPR053844">
    <property type="entry name" value="AH_C"/>
</dbReference>
<gene>
    <name evidence="2" type="ORF">HY618_02370</name>
</gene>
<reference evidence="2" key="1">
    <citation type="submission" date="2020-07" db="EMBL/GenBank/DDBJ databases">
        <title>Huge and variable diversity of episymbiotic CPR bacteria and DPANN archaea in groundwater ecosystems.</title>
        <authorList>
            <person name="He C.Y."/>
            <person name="Keren R."/>
            <person name="Whittaker M."/>
            <person name="Farag I.F."/>
            <person name="Doudna J."/>
            <person name="Cate J.H.D."/>
            <person name="Banfield J.F."/>
        </authorList>
    </citation>
    <scope>NUCLEOTIDE SEQUENCE</scope>
    <source>
        <strain evidence="2">NC_groundwater_1370_Ag_S-0.2um_69_93</strain>
    </source>
</reference>
<dbReference type="EMBL" id="JACQRX010000107">
    <property type="protein sequence ID" value="MBI4251278.1"/>
    <property type="molecule type" value="Genomic_DNA"/>
</dbReference>
<proteinExistence type="predicted"/>
<organism evidence="2 3">
    <name type="scientific">Tectimicrobiota bacterium</name>
    <dbReference type="NCBI Taxonomy" id="2528274"/>
    <lineage>
        <taxon>Bacteria</taxon>
        <taxon>Pseudomonadati</taxon>
        <taxon>Nitrospinota/Tectimicrobiota group</taxon>
        <taxon>Candidatus Tectimicrobiota</taxon>
    </lineage>
</organism>
<dbReference type="Pfam" id="PF21986">
    <property type="entry name" value="AH_C"/>
    <property type="match status" value="1"/>
</dbReference>
<feature type="domain" description="Allophanate hydrolase C-terminal" evidence="1">
    <location>
        <begin position="8"/>
        <end position="131"/>
    </location>
</feature>
<accession>A0A932ZT11</accession>
<dbReference type="AlphaFoldDB" id="A0A932ZT11"/>
<dbReference type="Gene3D" id="3.10.490.10">
    <property type="entry name" value="Gamma-glutamyl cyclotransferase-like"/>
    <property type="match status" value="1"/>
</dbReference>
<dbReference type="Proteomes" id="UP000752292">
    <property type="component" value="Unassembled WGS sequence"/>
</dbReference>
<evidence type="ECO:0000313" key="3">
    <source>
        <dbReference type="Proteomes" id="UP000752292"/>
    </source>
</evidence>
<protein>
    <submittedName>
        <fullName evidence="2">Amidase</fullName>
    </submittedName>
</protein>
<name>A0A932ZT11_UNCTE</name>